<dbReference type="RefSeq" id="WP_349240685.1">
    <property type="nucleotide sequence ID" value="NZ_JAVTTO010000001.1"/>
</dbReference>
<reference evidence="2 3" key="1">
    <citation type="submission" date="2023-09" db="EMBL/GenBank/DDBJ databases">
        <title>Novel taxa isolated from Blanes Bay.</title>
        <authorList>
            <person name="Rey-Velasco X."/>
            <person name="Lucena T."/>
        </authorList>
    </citation>
    <scope>NUCLEOTIDE SEQUENCE [LARGE SCALE GENOMIC DNA]</scope>
    <source>
        <strain evidence="2 3">S356</strain>
    </source>
</reference>
<gene>
    <name evidence="2" type="ORF">RQM59_03555</name>
</gene>
<name>A0ABU3LCJ1_9FLAO</name>
<organism evidence="2 3">
    <name type="scientific">Asprobacillus argus</name>
    <dbReference type="NCBI Taxonomy" id="3076534"/>
    <lineage>
        <taxon>Bacteria</taxon>
        <taxon>Pseudomonadati</taxon>
        <taxon>Bacteroidota</taxon>
        <taxon>Flavobacteriia</taxon>
        <taxon>Flavobacteriales</taxon>
        <taxon>Flavobacteriaceae</taxon>
        <taxon>Asprobacillus</taxon>
    </lineage>
</organism>
<comment type="caution">
    <text evidence="2">The sequence shown here is derived from an EMBL/GenBank/DDBJ whole genome shotgun (WGS) entry which is preliminary data.</text>
</comment>
<sequence>MSGFFKSSIGRKVAMALSAFFLMFFLLQHFAINILSVFSADAFNEVSHFMGTNPLVQYALQPVLIFGVVFHFVMGFVLEIKNKKAQGVSYAKNNGAANSSWMSRNMIWSGVAILAFIILHFIDFWFPEINTKFIEGDMSGLINPDVADSGFRYYEELQHKFYGHIRTIAYCIAFVFLALHLMHGFTSAFQSMGATAGRKKRLQNIGKAYSIIIPLGFIFIALYHHLKHVLS</sequence>
<evidence type="ECO:0000313" key="2">
    <source>
        <dbReference type="EMBL" id="MDT7831440.1"/>
    </source>
</evidence>
<evidence type="ECO:0000313" key="3">
    <source>
        <dbReference type="Proteomes" id="UP001257277"/>
    </source>
</evidence>
<dbReference type="Proteomes" id="UP001257277">
    <property type="component" value="Unassembled WGS sequence"/>
</dbReference>
<dbReference type="InterPro" id="IPR034804">
    <property type="entry name" value="SQR/QFR_C/D"/>
</dbReference>
<protein>
    <submittedName>
        <fullName evidence="2">Succinate dehydrogenase cytochrome b subunit</fullName>
    </submittedName>
</protein>
<keyword evidence="1" id="KW-0472">Membrane</keyword>
<feature type="transmembrane region" description="Helical" evidence="1">
    <location>
        <begin position="161"/>
        <end position="182"/>
    </location>
</feature>
<accession>A0ABU3LCJ1</accession>
<dbReference type="EMBL" id="JAVTTO010000001">
    <property type="protein sequence ID" value="MDT7831440.1"/>
    <property type="molecule type" value="Genomic_DNA"/>
</dbReference>
<dbReference type="Gene3D" id="1.20.1300.10">
    <property type="entry name" value="Fumarate reductase/succinate dehydrogenase, transmembrane subunit"/>
    <property type="match status" value="1"/>
</dbReference>
<dbReference type="SUPFAM" id="SSF81343">
    <property type="entry name" value="Fumarate reductase respiratory complex transmembrane subunits"/>
    <property type="match status" value="1"/>
</dbReference>
<feature type="transmembrane region" description="Helical" evidence="1">
    <location>
        <begin position="55"/>
        <end position="78"/>
    </location>
</feature>
<keyword evidence="1" id="KW-0812">Transmembrane</keyword>
<keyword evidence="1" id="KW-1133">Transmembrane helix</keyword>
<feature type="transmembrane region" description="Helical" evidence="1">
    <location>
        <begin position="106"/>
        <end position="126"/>
    </location>
</feature>
<proteinExistence type="predicted"/>
<feature type="transmembrane region" description="Helical" evidence="1">
    <location>
        <begin position="208"/>
        <end position="226"/>
    </location>
</feature>
<keyword evidence="3" id="KW-1185">Reference proteome</keyword>
<dbReference type="NCBIfam" id="TIGR02046">
    <property type="entry name" value="sdhC_b558_fam"/>
    <property type="match status" value="1"/>
</dbReference>
<dbReference type="CDD" id="cd03498">
    <property type="entry name" value="SQR_TypeB_2_TM"/>
    <property type="match status" value="1"/>
</dbReference>
<dbReference type="InterPro" id="IPR011138">
    <property type="entry name" value="Cytochrome_b-558"/>
</dbReference>
<evidence type="ECO:0000256" key="1">
    <source>
        <dbReference type="SAM" id="Phobius"/>
    </source>
</evidence>